<feature type="transmembrane region" description="Helical" evidence="3">
    <location>
        <begin position="176"/>
        <end position="203"/>
    </location>
</feature>
<accession>A0A0R3SS18</accession>
<evidence type="ECO:0000256" key="4">
    <source>
        <dbReference type="SAM" id="SignalP"/>
    </source>
</evidence>
<keyword evidence="3" id="KW-0812">Transmembrane</keyword>
<name>A0A0R3SS18_HYMDI</name>
<dbReference type="Gene3D" id="3.40.50.10320">
    <property type="entry name" value="LmbE-like"/>
    <property type="match status" value="1"/>
</dbReference>
<dbReference type="EC" id="3.5.1.89" evidence="2"/>
<dbReference type="Pfam" id="PF02585">
    <property type="entry name" value="PIG-L"/>
    <property type="match status" value="1"/>
</dbReference>
<dbReference type="GO" id="GO:0005783">
    <property type="term" value="C:endoplasmic reticulum"/>
    <property type="evidence" value="ECO:0007669"/>
    <property type="project" value="TreeGrafter"/>
</dbReference>
<evidence type="ECO:0000256" key="1">
    <source>
        <dbReference type="ARBA" id="ARBA00006066"/>
    </source>
</evidence>
<dbReference type="Proteomes" id="UP000274504">
    <property type="component" value="Unassembled WGS sequence"/>
</dbReference>
<evidence type="ECO:0000256" key="2">
    <source>
        <dbReference type="ARBA" id="ARBA00012176"/>
    </source>
</evidence>
<sequence length="242" mass="27658">MFGFPLLCFTVLFFLSLLMCIKIISRSVNIKGPVLLVTAHPDDECMFFSPVLLSLCKKGIPVDLLCLSNGNFYGDGHKRCKELKNSAAVLGIRYLQIVVDDKLPDHPRKVWPTDRIQKHILQSVEKLHSKTIISFDSYGVSGHLNHCQVYSALAESAFKPCVKIYLLKTCNILTKYFVPLAFLLAISSSNALVFTVPFTSTFIPHKAMFQHRSQLLWFRYLYILFSAYMYTNLFVPLKHRVK</sequence>
<dbReference type="GO" id="GO:0006506">
    <property type="term" value="P:GPI anchor biosynthetic process"/>
    <property type="evidence" value="ECO:0007669"/>
    <property type="project" value="UniProtKB-UniPathway"/>
</dbReference>
<proteinExistence type="inferred from homology"/>
<feature type="transmembrane region" description="Helical" evidence="3">
    <location>
        <begin position="215"/>
        <end position="235"/>
    </location>
</feature>
<evidence type="ECO:0000313" key="6">
    <source>
        <dbReference type="Proteomes" id="UP000274504"/>
    </source>
</evidence>
<dbReference type="PANTHER" id="PTHR12993:SF11">
    <property type="entry name" value="N-ACETYLGLUCOSAMINYL-PHOSPHATIDYLINOSITOL DE-N-ACETYLASE"/>
    <property type="match status" value="1"/>
</dbReference>
<dbReference type="GO" id="GO:0016020">
    <property type="term" value="C:membrane"/>
    <property type="evidence" value="ECO:0007669"/>
    <property type="project" value="GOC"/>
</dbReference>
<evidence type="ECO:0000313" key="7">
    <source>
        <dbReference type="WBParaSite" id="HDID_0000803601-mRNA-1"/>
    </source>
</evidence>
<reference evidence="7" key="1">
    <citation type="submission" date="2017-02" db="UniProtKB">
        <authorList>
            <consortium name="WormBaseParasite"/>
        </authorList>
    </citation>
    <scope>IDENTIFICATION</scope>
</reference>
<dbReference type="AlphaFoldDB" id="A0A0R3SS18"/>
<dbReference type="EMBL" id="UYSG01011017">
    <property type="protein sequence ID" value="VDL60352.1"/>
    <property type="molecule type" value="Genomic_DNA"/>
</dbReference>
<dbReference type="WBParaSite" id="HDID_0000803601-mRNA-1">
    <property type="protein sequence ID" value="HDID_0000803601-mRNA-1"/>
    <property type="gene ID" value="HDID_0000803601"/>
</dbReference>
<reference evidence="5 6" key="2">
    <citation type="submission" date="2018-11" db="EMBL/GenBank/DDBJ databases">
        <authorList>
            <consortium name="Pathogen Informatics"/>
        </authorList>
    </citation>
    <scope>NUCLEOTIDE SEQUENCE [LARGE SCALE GENOMIC DNA]</scope>
</reference>
<dbReference type="InterPro" id="IPR003737">
    <property type="entry name" value="GlcNAc_PI_deacetylase-related"/>
</dbReference>
<dbReference type="PANTHER" id="PTHR12993">
    <property type="entry name" value="N-ACETYLGLUCOSAMINYL-PHOSPHATIDYLINOSITOL DE-N-ACETYLASE-RELATED"/>
    <property type="match status" value="1"/>
</dbReference>
<keyword evidence="4" id="KW-0732">Signal</keyword>
<dbReference type="STRING" id="6216.A0A0R3SS18"/>
<comment type="similarity">
    <text evidence="1">Belongs to the PIGL family.</text>
</comment>
<keyword evidence="3" id="KW-1133">Transmembrane helix</keyword>
<feature type="signal peptide" evidence="4">
    <location>
        <begin position="1"/>
        <end position="20"/>
    </location>
</feature>
<evidence type="ECO:0000313" key="5">
    <source>
        <dbReference type="EMBL" id="VDL60352.1"/>
    </source>
</evidence>
<organism evidence="7">
    <name type="scientific">Hymenolepis diminuta</name>
    <name type="common">Rat tapeworm</name>
    <dbReference type="NCBI Taxonomy" id="6216"/>
    <lineage>
        <taxon>Eukaryota</taxon>
        <taxon>Metazoa</taxon>
        <taxon>Spiralia</taxon>
        <taxon>Lophotrochozoa</taxon>
        <taxon>Platyhelminthes</taxon>
        <taxon>Cestoda</taxon>
        <taxon>Eucestoda</taxon>
        <taxon>Cyclophyllidea</taxon>
        <taxon>Hymenolepididae</taxon>
        <taxon>Hymenolepis</taxon>
    </lineage>
</organism>
<feature type="chain" id="PRO_5043131433" description="N-acetylglucosaminylphosphatidylinositol deacetylase" evidence="4">
    <location>
        <begin position="21"/>
        <end position="242"/>
    </location>
</feature>
<protein>
    <recommendedName>
        <fullName evidence="2">N-acetylglucosaminylphosphatidylinositol deacetylase</fullName>
        <ecNumber evidence="2">3.5.1.89</ecNumber>
    </recommendedName>
</protein>
<dbReference type="UniPathway" id="UPA00196"/>
<keyword evidence="3" id="KW-0472">Membrane</keyword>
<gene>
    <name evidence="5" type="ORF">HDID_LOCUS8034</name>
</gene>
<dbReference type="InterPro" id="IPR024078">
    <property type="entry name" value="LmbE-like_dom_sf"/>
</dbReference>
<evidence type="ECO:0000256" key="3">
    <source>
        <dbReference type="SAM" id="Phobius"/>
    </source>
</evidence>
<dbReference type="GO" id="GO:0000225">
    <property type="term" value="F:N-acetylglucosaminylphosphatidylinositol deacetylase activity"/>
    <property type="evidence" value="ECO:0007669"/>
    <property type="project" value="UniProtKB-EC"/>
</dbReference>
<dbReference type="SUPFAM" id="SSF102588">
    <property type="entry name" value="LmbE-like"/>
    <property type="match status" value="1"/>
</dbReference>
<dbReference type="OrthoDB" id="440160at2759"/>